<keyword evidence="6" id="KW-1185">Reference proteome</keyword>
<dbReference type="GO" id="GO:0003735">
    <property type="term" value="F:structural constituent of ribosome"/>
    <property type="evidence" value="ECO:0007669"/>
    <property type="project" value="TreeGrafter"/>
</dbReference>
<proteinExistence type="inferred from homology"/>
<organism evidence="5 6">
    <name type="scientific">Rhizopus azygosporus</name>
    <name type="common">Rhizopus microsporus var. azygosporus</name>
    <dbReference type="NCBI Taxonomy" id="86630"/>
    <lineage>
        <taxon>Eukaryota</taxon>
        <taxon>Fungi</taxon>
        <taxon>Fungi incertae sedis</taxon>
        <taxon>Mucoromycota</taxon>
        <taxon>Mucoromycotina</taxon>
        <taxon>Mucoromycetes</taxon>
        <taxon>Mucorales</taxon>
        <taxon>Mucorineae</taxon>
        <taxon>Rhizopodaceae</taxon>
        <taxon>Rhizopus</taxon>
    </lineage>
</organism>
<comment type="similarity">
    <text evidence="1">Belongs to the universal ribosomal protein uL10 family.</text>
</comment>
<evidence type="ECO:0000256" key="1">
    <source>
        <dbReference type="ARBA" id="ARBA00008889"/>
    </source>
</evidence>
<dbReference type="GO" id="GO:0022625">
    <property type="term" value="C:cytosolic large ribosomal subunit"/>
    <property type="evidence" value="ECO:0007669"/>
    <property type="project" value="TreeGrafter"/>
</dbReference>
<dbReference type="PANTHER" id="PTHR45699">
    <property type="entry name" value="60S ACIDIC RIBOSOMAL PROTEIN P0"/>
    <property type="match status" value="1"/>
</dbReference>
<dbReference type="InterPro" id="IPR040637">
    <property type="entry name" value="Ribosomal_uL10-like_insert"/>
</dbReference>
<evidence type="ECO:0000256" key="3">
    <source>
        <dbReference type="ARBA" id="ARBA00023274"/>
    </source>
</evidence>
<dbReference type="Pfam" id="PF00466">
    <property type="entry name" value="Ribosomal_L10"/>
    <property type="match status" value="1"/>
</dbReference>
<dbReference type="EMBL" id="PJQL01004846">
    <property type="protein sequence ID" value="RCH78886.1"/>
    <property type="molecule type" value="Genomic_DNA"/>
</dbReference>
<dbReference type="Proteomes" id="UP000252139">
    <property type="component" value="Unassembled WGS sequence"/>
</dbReference>
<keyword evidence="2 5" id="KW-0689">Ribosomal protein</keyword>
<feature type="domain" description="Large ribosomal subunit protein uL10-like insertion" evidence="4">
    <location>
        <begin position="97"/>
        <end position="136"/>
    </location>
</feature>
<protein>
    <submittedName>
        <fullName evidence="5">Ribosomal protein P0 (A0) (L10E)</fullName>
    </submittedName>
</protein>
<name>A0A367IMN2_RHIAZ</name>
<sequence length="199" mass="21661">MSKRESKAIYFQKLNDYLNTYQSIFIVNVDNVSSNQMHQIRQSLRGEATVLMGKNTMVRRALKGLISSRPEFEKLLAHVKGNIGFVFTNGDLKDIPLGIPTKIARGTIEIVSDVPLVTAGEKVGPSEAALLNMLNISPFTYGMSVVQVYDHGAIFSPAVLDVEESQLVANLMAAIREVASISLAVGYPTVASVPHSIIN</sequence>
<dbReference type="GO" id="GO:0070180">
    <property type="term" value="F:large ribosomal subunit rRNA binding"/>
    <property type="evidence" value="ECO:0007669"/>
    <property type="project" value="TreeGrafter"/>
</dbReference>
<dbReference type="OrthoDB" id="10259902at2759"/>
<gene>
    <name evidence="5" type="primary">RPP0</name>
    <name evidence="5" type="ORF">CU097_000661</name>
</gene>
<dbReference type="GO" id="GO:0000027">
    <property type="term" value="P:ribosomal large subunit assembly"/>
    <property type="evidence" value="ECO:0007669"/>
    <property type="project" value="TreeGrafter"/>
</dbReference>
<comment type="caution">
    <text evidence="5">The sequence shown here is derived from an EMBL/GenBank/DDBJ whole genome shotgun (WGS) entry which is preliminary data.</text>
</comment>
<dbReference type="Gene3D" id="3.30.70.1730">
    <property type="match status" value="1"/>
</dbReference>
<dbReference type="InterPro" id="IPR050323">
    <property type="entry name" value="Ribosomal_protein_uL10"/>
</dbReference>
<dbReference type="STRING" id="86630.A0A367IMN2"/>
<feature type="non-terminal residue" evidence="5">
    <location>
        <position position="199"/>
    </location>
</feature>
<accession>A0A367IMN2</accession>
<reference evidence="5 6" key="1">
    <citation type="journal article" date="2018" name="G3 (Bethesda)">
        <title>Phylogenetic and Phylogenomic Definition of Rhizopus Species.</title>
        <authorList>
            <person name="Gryganskyi A.P."/>
            <person name="Golan J."/>
            <person name="Dolatabadi S."/>
            <person name="Mondo S."/>
            <person name="Robb S."/>
            <person name="Idnurm A."/>
            <person name="Muszewska A."/>
            <person name="Steczkiewicz K."/>
            <person name="Masonjones S."/>
            <person name="Liao H.L."/>
            <person name="Gajdeczka M.T."/>
            <person name="Anike F."/>
            <person name="Vuek A."/>
            <person name="Anishchenko I.M."/>
            <person name="Voigt K."/>
            <person name="de Hoog G.S."/>
            <person name="Smith M.E."/>
            <person name="Heitman J."/>
            <person name="Vilgalys R."/>
            <person name="Stajich J.E."/>
        </authorList>
    </citation>
    <scope>NUCLEOTIDE SEQUENCE [LARGE SCALE GENOMIC DNA]</scope>
    <source>
        <strain evidence="5 6">CBS 357.93</strain>
    </source>
</reference>
<dbReference type="GO" id="GO:0002181">
    <property type="term" value="P:cytoplasmic translation"/>
    <property type="evidence" value="ECO:0007669"/>
    <property type="project" value="TreeGrafter"/>
</dbReference>
<keyword evidence="3" id="KW-0687">Ribonucleoprotein</keyword>
<evidence type="ECO:0000256" key="2">
    <source>
        <dbReference type="ARBA" id="ARBA00022980"/>
    </source>
</evidence>
<evidence type="ECO:0000259" key="4">
    <source>
        <dbReference type="Pfam" id="PF17777"/>
    </source>
</evidence>
<dbReference type="InterPro" id="IPR001790">
    <property type="entry name" value="Ribosomal_uL10"/>
</dbReference>
<dbReference type="AlphaFoldDB" id="A0A367IMN2"/>
<dbReference type="InterPro" id="IPR043141">
    <property type="entry name" value="Ribosomal_uL10-like_sf"/>
</dbReference>
<evidence type="ECO:0000313" key="5">
    <source>
        <dbReference type="EMBL" id="RCH78886.1"/>
    </source>
</evidence>
<evidence type="ECO:0000313" key="6">
    <source>
        <dbReference type="Proteomes" id="UP000252139"/>
    </source>
</evidence>
<dbReference type="PANTHER" id="PTHR45699:SF3">
    <property type="entry name" value="LARGE RIBOSOMAL SUBUNIT PROTEIN UL10"/>
    <property type="match status" value="1"/>
</dbReference>
<dbReference type="SUPFAM" id="SSF160369">
    <property type="entry name" value="Ribosomal protein L10-like"/>
    <property type="match status" value="1"/>
</dbReference>
<dbReference type="Pfam" id="PF17777">
    <property type="entry name" value="RL10P_insert"/>
    <property type="match status" value="1"/>
</dbReference>
<dbReference type="CDD" id="cd05795">
    <property type="entry name" value="Ribosomal_P0_L10e"/>
    <property type="match status" value="1"/>
</dbReference>